<feature type="region of interest" description="Disordered" evidence="1">
    <location>
        <begin position="375"/>
        <end position="423"/>
    </location>
</feature>
<reference evidence="2" key="1">
    <citation type="journal article" date="2010" name="Science">
        <title>Plasticity of animal genome architecture unmasked by rapid evolution of a pelagic tunicate.</title>
        <authorList>
            <person name="Denoeud F."/>
            <person name="Henriet S."/>
            <person name="Mungpakdee S."/>
            <person name="Aury J.M."/>
            <person name="Da Silva C."/>
            <person name="Brinkmann H."/>
            <person name="Mikhaleva J."/>
            <person name="Olsen L.C."/>
            <person name="Jubin C."/>
            <person name="Canestro C."/>
            <person name="Bouquet J.M."/>
            <person name="Danks G."/>
            <person name="Poulain J."/>
            <person name="Campsteijn C."/>
            <person name="Adamski M."/>
            <person name="Cross I."/>
            <person name="Yadetie F."/>
            <person name="Muffato M."/>
            <person name="Louis A."/>
            <person name="Butcher S."/>
            <person name="Tsagkogeorga G."/>
            <person name="Konrad A."/>
            <person name="Singh S."/>
            <person name="Jensen M.F."/>
            <person name="Cong E.H."/>
            <person name="Eikeseth-Otteraa H."/>
            <person name="Noel B."/>
            <person name="Anthouard V."/>
            <person name="Porcel B.M."/>
            <person name="Kachouri-Lafond R."/>
            <person name="Nishino A."/>
            <person name="Ugolini M."/>
            <person name="Chourrout P."/>
            <person name="Nishida H."/>
            <person name="Aasland R."/>
            <person name="Huzurbazar S."/>
            <person name="Westhof E."/>
            <person name="Delsuc F."/>
            <person name="Lehrach H."/>
            <person name="Reinhardt R."/>
            <person name="Weissenbach J."/>
            <person name="Roy S.W."/>
            <person name="Artiguenave F."/>
            <person name="Postlethwait J.H."/>
            <person name="Manak J.R."/>
            <person name="Thompson E.M."/>
            <person name="Jaillon O."/>
            <person name="Du Pasquier L."/>
            <person name="Boudinot P."/>
            <person name="Liberles D.A."/>
            <person name="Volff J.N."/>
            <person name="Philippe H."/>
            <person name="Lenhard B."/>
            <person name="Roest Crollius H."/>
            <person name="Wincker P."/>
            <person name="Chourrout D."/>
        </authorList>
    </citation>
    <scope>NUCLEOTIDE SEQUENCE [LARGE SCALE GENOMIC DNA]</scope>
</reference>
<feature type="region of interest" description="Disordered" evidence="1">
    <location>
        <begin position="457"/>
        <end position="489"/>
    </location>
</feature>
<feature type="compositionally biased region" description="Basic and acidic residues" evidence="1">
    <location>
        <begin position="72"/>
        <end position="83"/>
    </location>
</feature>
<dbReference type="Gene3D" id="3.40.50.1110">
    <property type="entry name" value="SGNH hydrolase"/>
    <property type="match status" value="1"/>
</dbReference>
<keyword evidence="3" id="KW-1185">Reference proteome</keyword>
<dbReference type="InterPro" id="IPR036514">
    <property type="entry name" value="SGNH_hydro_sf"/>
</dbReference>
<dbReference type="InParanoid" id="E4WXQ9"/>
<proteinExistence type="predicted"/>
<sequence>MSEENTVGLMPRRNRRVKAEAPKSTNAKSSSPMTANGRIRRPGIENKPAENNSPKIENPYDSDNRTNQSVRINDRRSSQRGYKDAGSGFNRGHAAYKEPARQPESGQKAEEAYEEYTFYPIPEGVLMIGDSMLKCCMDYMDNIPLNDFFLFAYPGIRAEGLAAEMKSEYLPPPRRVGTVILHVGTNNASQSREKSTVDDCAREIIKCIHMLRKLYPAALIFVSSILPRLDEENSRAVECNKIVAVYVNTELQNDDDIRVLDFSPDFYFENNGKIKECFYRNSELQNKPTEDGKESYKDTVHLSAEGGKHFTDLLHYCLRAAKHENENRRESYGFMLPTRDDWLKFRKSEIGKFEKQRRHRETNYIAAQKKSYKFDQLKKDERRSPNREENNDEAENKTAAESTEGFYNNGTGSQECPYDEDEDSIASTFSANKQIIDWDNKDEFEFDYDGDDMFAQANKKRDKKTPDESESTCDDDSNDGSSNNEKPLCAQVKGLRLWPKLLGRPYRRRSTLKNIN</sequence>
<feature type="compositionally biased region" description="Acidic residues" evidence="1">
    <location>
        <begin position="468"/>
        <end position="478"/>
    </location>
</feature>
<name>E4WXQ9_OIKDI</name>
<evidence type="ECO:0000313" key="3">
    <source>
        <dbReference type="Proteomes" id="UP000001307"/>
    </source>
</evidence>
<protein>
    <submittedName>
        <fullName evidence="2">Uncharacterized protein</fullName>
    </submittedName>
</protein>
<organism evidence="2">
    <name type="scientific">Oikopleura dioica</name>
    <name type="common">Tunicate</name>
    <dbReference type="NCBI Taxonomy" id="34765"/>
    <lineage>
        <taxon>Eukaryota</taxon>
        <taxon>Metazoa</taxon>
        <taxon>Chordata</taxon>
        <taxon>Tunicata</taxon>
        <taxon>Appendicularia</taxon>
        <taxon>Copelata</taxon>
        <taxon>Oikopleuridae</taxon>
        <taxon>Oikopleura</taxon>
    </lineage>
</organism>
<dbReference type="SUPFAM" id="SSF52266">
    <property type="entry name" value="SGNH hydrolase"/>
    <property type="match status" value="1"/>
</dbReference>
<gene>
    <name evidence="2" type="ORF">GSOID_T00011700001</name>
</gene>
<evidence type="ECO:0000256" key="1">
    <source>
        <dbReference type="SAM" id="MobiDB-lite"/>
    </source>
</evidence>
<dbReference type="Proteomes" id="UP000001307">
    <property type="component" value="Unassembled WGS sequence"/>
</dbReference>
<feature type="compositionally biased region" description="Basic and acidic residues" evidence="1">
    <location>
        <begin position="375"/>
        <end position="398"/>
    </location>
</feature>
<feature type="compositionally biased region" description="Basic and acidic residues" evidence="1">
    <location>
        <begin position="95"/>
        <end position="109"/>
    </location>
</feature>
<accession>E4WXQ9</accession>
<evidence type="ECO:0000313" key="2">
    <source>
        <dbReference type="EMBL" id="CBY22153.1"/>
    </source>
</evidence>
<dbReference type="AlphaFoldDB" id="E4WXQ9"/>
<feature type="compositionally biased region" description="Polar residues" evidence="1">
    <location>
        <begin position="23"/>
        <end position="34"/>
    </location>
</feature>
<dbReference type="EMBL" id="FN653018">
    <property type="protein sequence ID" value="CBY22153.1"/>
    <property type="molecule type" value="Genomic_DNA"/>
</dbReference>
<feature type="compositionally biased region" description="Polar residues" evidence="1">
    <location>
        <begin position="399"/>
        <end position="414"/>
    </location>
</feature>
<feature type="region of interest" description="Disordered" evidence="1">
    <location>
        <begin position="1"/>
        <end position="109"/>
    </location>
</feature>